<dbReference type="GO" id="GO:0005829">
    <property type="term" value="C:cytosol"/>
    <property type="evidence" value="ECO:0007669"/>
    <property type="project" value="TreeGrafter"/>
</dbReference>
<evidence type="ECO:0000256" key="3">
    <source>
        <dbReference type="ARBA" id="ARBA00007637"/>
    </source>
</evidence>
<evidence type="ECO:0000256" key="4">
    <source>
        <dbReference type="ARBA" id="ARBA00013189"/>
    </source>
</evidence>
<dbReference type="PANTHER" id="PTHR43725">
    <property type="entry name" value="UDP-GLUCOSE 4-EPIMERASE"/>
    <property type="match status" value="1"/>
</dbReference>
<evidence type="ECO:0000256" key="1">
    <source>
        <dbReference type="ARBA" id="ARBA00000083"/>
    </source>
</evidence>
<name>A0AA87K497_STRSU</name>
<evidence type="ECO:0000256" key="5">
    <source>
        <dbReference type="ARBA" id="ARBA00018569"/>
    </source>
</evidence>
<evidence type="ECO:0000256" key="7">
    <source>
        <dbReference type="ARBA" id="ARBA00023235"/>
    </source>
</evidence>
<dbReference type="PRINTS" id="PR01713">
    <property type="entry name" value="NUCEPIMERASE"/>
</dbReference>
<comment type="caution">
    <text evidence="10">The sequence shown here is derived from an EMBL/GenBank/DDBJ whole genome shotgun (WGS) entry which is preliminary data.</text>
</comment>
<dbReference type="NCBIfam" id="NF007956">
    <property type="entry name" value="PRK10675.1"/>
    <property type="match status" value="1"/>
</dbReference>
<keyword evidence="6 8" id="KW-0520">NAD</keyword>
<reference evidence="10 11" key="1">
    <citation type="submission" date="2011-03" db="EMBL/GenBank/DDBJ databases">
        <title>Deep-sequencing identification of multiple resistance mechanism for the high antibiotic-resistance strain Streptococcus suis R61.</title>
        <authorList>
            <person name="Hu P."/>
            <person name="Yang M."/>
            <person name="Jin M."/>
            <person name="Xiao J."/>
        </authorList>
    </citation>
    <scope>NUCLEOTIDE SEQUENCE [LARGE SCALE GENOMIC DNA]</scope>
    <source>
        <strain evidence="10 11">R61</strain>
    </source>
</reference>
<dbReference type="PANTHER" id="PTHR43725:SF47">
    <property type="entry name" value="UDP-GLUCOSE 4-EPIMERASE"/>
    <property type="match status" value="1"/>
</dbReference>
<comment type="pathway">
    <text evidence="8">Carbohydrate metabolism; galactose metabolism.</text>
</comment>
<evidence type="ECO:0000256" key="6">
    <source>
        <dbReference type="ARBA" id="ARBA00023027"/>
    </source>
</evidence>
<keyword evidence="8" id="KW-0119">Carbohydrate metabolism</keyword>
<evidence type="ECO:0000313" key="11">
    <source>
        <dbReference type="Proteomes" id="UP000004014"/>
    </source>
</evidence>
<comment type="cofactor">
    <cofactor evidence="2 8">
        <name>NAD(+)</name>
        <dbReference type="ChEBI" id="CHEBI:57540"/>
    </cofactor>
</comment>
<dbReference type="Proteomes" id="UP000004014">
    <property type="component" value="Unassembled WGS sequence"/>
</dbReference>
<keyword evidence="7 8" id="KW-0413">Isomerase</keyword>
<comment type="catalytic activity">
    <reaction evidence="1 8">
        <text>UDP-alpha-D-glucose = UDP-alpha-D-galactose</text>
        <dbReference type="Rhea" id="RHEA:22168"/>
        <dbReference type="ChEBI" id="CHEBI:58885"/>
        <dbReference type="ChEBI" id="CHEBI:66914"/>
        <dbReference type="EC" id="5.1.3.2"/>
    </reaction>
</comment>
<evidence type="ECO:0000256" key="2">
    <source>
        <dbReference type="ARBA" id="ARBA00001911"/>
    </source>
</evidence>
<dbReference type="InterPro" id="IPR036291">
    <property type="entry name" value="NAD(P)-bd_dom_sf"/>
</dbReference>
<feature type="domain" description="NAD(P)-binding" evidence="9">
    <location>
        <begin position="5"/>
        <end position="324"/>
    </location>
</feature>
<evidence type="ECO:0000259" key="9">
    <source>
        <dbReference type="Pfam" id="PF16363"/>
    </source>
</evidence>
<dbReference type="GO" id="GO:0006012">
    <property type="term" value="P:galactose metabolic process"/>
    <property type="evidence" value="ECO:0007669"/>
    <property type="project" value="InterPro"/>
</dbReference>
<sequence>MKKILITGGCGYIGSHTCIALLEAGYDVVVIDNLINSSKKSLEAVANVTGKSVIFYEGDLCDEQFIEEVFAKEAIHAAIHFAALKAVGESVEKPLEYYLNNITGTLNLLSVMRKHQCKKLIFSSSATVYGDPEVTPIPEDAKLSVTNPYGRTKLMLENILRDLYHSDQTWKITLLRYFNPIGAHQSGLLGESPQDIPNNLLPYITQVAIGQLPYIRVFGQDYPTKDGTGVRDYIHVMDLATGHLAALEHLENQQSLEVYNLGTGQGYSVLELIQMMSEVVGQSLPYKIMDRRPGDIATCFADASKAEQELGWKAQFDIKDMCRDSWRWQQKYPQGFKD</sequence>
<dbReference type="InterPro" id="IPR005886">
    <property type="entry name" value="UDP_G4E"/>
</dbReference>
<dbReference type="GO" id="GO:0003978">
    <property type="term" value="F:UDP-glucose 4-epimerase activity"/>
    <property type="evidence" value="ECO:0007669"/>
    <property type="project" value="UniProtKB-UniRule"/>
</dbReference>
<accession>A0AA87K497</accession>
<evidence type="ECO:0000313" key="10">
    <source>
        <dbReference type="EMBL" id="EHC03241.1"/>
    </source>
</evidence>
<dbReference type="Pfam" id="PF16363">
    <property type="entry name" value="GDP_Man_Dehyd"/>
    <property type="match status" value="1"/>
</dbReference>
<dbReference type="RefSeq" id="WP_002940794.1">
    <property type="nucleotide sequence ID" value="NZ_AEYY01000022.1"/>
</dbReference>
<dbReference type="Gene3D" id="3.90.25.10">
    <property type="entry name" value="UDP-galactose 4-epimerase, domain 1"/>
    <property type="match status" value="1"/>
</dbReference>
<evidence type="ECO:0000256" key="8">
    <source>
        <dbReference type="RuleBase" id="RU366046"/>
    </source>
</evidence>
<dbReference type="SUPFAM" id="SSF51735">
    <property type="entry name" value="NAD(P)-binding Rossmann-fold domains"/>
    <property type="match status" value="1"/>
</dbReference>
<protein>
    <recommendedName>
        <fullName evidence="5 8">UDP-glucose 4-epimerase</fullName>
        <ecNumber evidence="4 8">5.1.3.2</ecNumber>
    </recommendedName>
</protein>
<dbReference type="EC" id="5.1.3.2" evidence="4 8"/>
<dbReference type="AlphaFoldDB" id="A0AA87K497"/>
<organism evidence="10 11">
    <name type="scientific">Streptococcus suis R61</name>
    <dbReference type="NCBI Taxonomy" id="996306"/>
    <lineage>
        <taxon>Bacteria</taxon>
        <taxon>Bacillati</taxon>
        <taxon>Bacillota</taxon>
        <taxon>Bacilli</taxon>
        <taxon>Lactobacillales</taxon>
        <taxon>Streptococcaceae</taxon>
        <taxon>Streptococcus</taxon>
    </lineage>
</organism>
<proteinExistence type="inferred from homology"/>
<gene>
    <name evidence="10" type="ORF">SSUR61_0761</name>
</gene>
<dbReference type="NCBIfam" id="TIGR01179">
    <property type="entry name" value="galE"/>
    <property type="match status" value="1"/>
</dbReference>
<comment type="similarity">
    <text evidence="3 8">Belongs to the NAD(P)-dependent epimerase/dehydratase family.</text>
</comment>
<dbReference type="InterPro" id="IPR016040">
    <property type="entry name" value="NAD(P)-bd_dom"/>
</dbReference>
<dbReference type="EMBL" id="AEYY01000022">
    <property type="protein sequence ID" value="EHC03241.1"/>
    <property type="molecule type" value="Genomic_DNA"/>
</dbReference>
<comment type="subunit">
    <text evidence="8">Homodimer.</text>
</comment>
<dbReference type="CDD" id="cd05247">
    <property type="entry name" value="UDP_G4E_1_SDR_e"/>
    <property type="match status" value="1"/>
</dbReference>
<dbReference type="Gene3D" id="3.40.50.720">
    <property type="entry name" value="NAD(P)-binding Rossmann-like Domain"/>
    <property type="match status" value="1"/>
</dbReference>